<sequence length="98" mass="10139">MQFSFVAILALAASVSASAIGNVRTKRAGECDVAACLTSMESVLSSCIPAIVGGFSDIGADIKCFTGAISVFKEPTEECTVCIEEIKGVFEGIGQKKL</sequence>
<gene>
    <name evidence="2" type="ORF">EXIGLDRAFT_763187</name>
</gene>
<proteinExistence type="predicted"/>
<organism evidence="2 3">
    <name type="scientific">Exidia glandulosa HHB12029</name>
    <dbReference type="NCBI Taxonomy" id="1314781"/>
    <lineage>
        <taxon>Eukaryota</taxon>
        <taxon>Fungi</taxon>
        <taxon>Dikarya</taxon>
        <taxon>Basidiomycota</taxon>
        <taxon>Agaricomycotina</taxon>
        <taxon>Agaricomycetes</taxon>
        <taxon>Auriculariales</taxon>
        <taxon>Exidiaceae</taxon>
        <taxon>Exidia</taxon>
    </lineage>
</organism>
<feature type="chain" id="PRO_5007862291" description="Fungal calcium binding protein domain-containing protein" evidence="1">
    <location>
        <begin position="18"/>
        <end position="98"/>
    </location>
</feature>
<feature type="signal peptide" evidence="1">
    <location>
        <begin position="1"/>
        <end position="17"/>
    </location>
</feature>
<dbReference type="OrthoDB" id="10426546at2759"/>
<evidence type="ECO:0000313" key="3">
    <source>
        <dbReference type="Proteomes" id="UP000077266"/>
    </source>
</evidence>
<keyword evidence="1" id="KW-0732">Signal</keyword>
<evidence type="ECO:0000256" key="1">
    <source>
        <dbReference type="SAM" id="SignalP"/>
    </source>
</evidence>
<name>A0A165M3E3_EXIGL</name>
<reference evidence="2 3" key="1">
    <citation type="journal article" date="2016" name="Mol. Biol. Evol.">
        <title>Comparative Genomics of Early-Diverging Mushroom-Forming Fungi Provides Insights into the Origins of Lignocellulose Decay Capabilities.</title>
        <authorList>
            <person name="Nagy L.G."/>
            <person name="Riley R."/>
            <person name="Tritt A."/>
            <person name="Adam C."/>
            <person name="Daum C."/>
            <person name="Floudas D."/>
            <person name="Sun H."/>
            <person name="Yadav J.S."/>
            <person name="Pangilinan J."/>
            <person name="Larsson K.H."/>
            <person name="Matsuura K."/>
            <person name="Barry K."/>
            <person name="Labutti K."/>
            <person name="Kuo R."/>
            <person name="Ohm R.A."/>
            <person name="Bhattacharya S.S."/>
            <person name="Shirouzu T."/>
            <person name="Yoshinaga Y."/>
            <person name="Martin F.M."/>
            <person name="Grigoriev I.V."/>
            <person name="Hibbett D.S."/>
        </authorList>
    </citation>
    <scope>NUCLEOTIDE SEQUENCE [LARGE SCALE GENOMIC DNA]</scope>
    <source>
        <strain evidence="2 3">HHB12029</strain>
    </source>
</reference>
<dbReference type="AlphaFoldDB" id="A0A165M3E3"/>
<keyword evidence="3" id="KW-1185">Reference proteome</keyword>
<dbReference type="Gene3D" id="1.10.1740.120">
    <property type="match status" value="1"/>
</dbReference>
<accession>A0A165M3E3</accession>
<evidence type="ECO:0008006" key="4">
    <source>
        <dbReference type="Google" id="ProtNLM"/>
    </source>
</evidence>
<dbReference type="InParanoid" id="A0A165M3E3"/>
<dbReference type="EMBL" id="KV425915">
    <property type="protein sequence ID" value="KZV98712.1"/>
    <property type="molecule type" value="Genomic_DNA"/>
</dbReference>
<evidence type="ECO:0000313" key="2">
    <source>
        <dbReference type="EMBL" id="KZV98712.1"/>
    </source>
</evidence>
<dbReference type="Proteomes" id="UP000077266">
    <property type="component" value="Unassembled WGS sequence"/>
</dbReference>
<protein>
    <recommendedName>
        <fullName evidence="4">Fungal calcium binding protein domain-containing protein</fullName>
    </recommendedName>
</protein>